<gene>
    <name evidence="1" type="ORF">QQF64_033537</name>
</gene>
<sequence length="88" mass="9879">MPVSDSCVVQNDLESEWSRTQKSWKPQRFLSDVCVAVLRSSSSRANSNGKGGTEQVCVGRAWQNRADPFARASWHKPVNIVLLEHRVP</sequence>
<dbReference type="EMBL" id="JAYMGO010000009">
    <property type="protein sequence ID" value="KAL1268174.1"/>
    <property type="molecule type" value="Genomic_DNA"/>
</dbReference>
<name>A0ABR3MU64_9TELE</name>
<keyword evidence="2" id="KW-1185">Reference proteome</keyword>
<evidence type="ECO:0000313" key="1">
    <source>
        <dbReference type="EMBL" id="KAL1268174.1"/>
    </source>
</evidence>
<evidence type="ECO:0000313" key="2">
    <source>
        <dbReference type="Proteomes" id="UP001558613"/>
    </source>
</evidence>
<proteinExistence type="predicted"/>
<accession>A0ABR3MU64</accession>
<protein>
    <submittedName>
        <fullName evidence="1">Uncharacterized protein</fullName>
    </submittedName>
</protein>
<reference evidence="1 2" key="1">
    <citation type="submission" date="2023-09" db="EMBL/GenBank/DDBJ databases">
        <authorList>
            <person name="Wang M."/>
        </authorList>
    </citation>
    <scope>NUCLEOTIDE SEQUENCE [LARGE SCALE GENOMIC DNA]</scope>
    <source>
        <strain evidence="1">GT-2023</strain>
        <tissue evidence="1">Liver</tissue>
    </source>
</reference>
<comment type="caution">
    <text evidence="1">The sequence shown here is derived from an EMBL/GenBank/DDBJ whole genome shotgun (WGS) entry which is preliminary data.</text>
</comment>
<dbReference type="Proteomes" id="UP001558613">
    <property type="component" value="Unassembled WGS sequence"/>
</dbReference>
<organism evidence="1 2">
    <name type="scientific">Cirrhinus molitorella</name>
    <name type="common">mud carp</name>
    <dbReference type="NCBI Taxonomy" id="172907"/>
    <lineage>
        <taxon>Eukaryota</taxon>
        <taxon>Metazoa</taxon>
        <taxon>Chordata</taxon>
        <taxon>Craniata</taxon>
        <taxon>Vertebrata</taxon>
        <taxon>Euteleostomi</taxon>
        <taxon>Actinopterygii</taxon>
        <taxon>Neopterygii</taxon>
        <taxon>Teleostei</taxon>
        <taxon>Ostariophysi</taxon>
        <taxon>Cypriniformes</taxon>
        <taxon>Cyprinidae</taxon>
        <taxon>Labeoninae</taxon>
        <taxon>Labeonini</taxon>
        <taxon>Cirrhinus</taxon>
    </lineage>
</organism>